<dbReference type="Gramene" id="FCD_00019307-RA">
    <property type="protein sequence ID" value="FCD_00019307-RA:cds"/>
    <property type="gene ID" value="FCD_00019307"/>
</dbReference>
<comment type="caution">
    <text evidence="1">The sequence shown here is derived from an EMBL/GenBank/DDBJ whole genome shotgun (WGS) entry which is preliminary data.</text>
</comment>
<evidence type="ECO:0000313" key="1">
    <source>
        <dbReference type="EMBL" id="GMN38371.1"/>
    </source>
</evidence>
<dbReference type="Proteomes" id="UP001187192">
    <property type="component" value="Unassembled WGS sequence"/>
</dbReference>
<sequence length="36" mass="3928">MVFAGPEKAREAAGGLAAMEVVDADVRLRPLCDRRR</sequence>
<proteinExistence type="predicted"/>
<reference evidence="1" key="1">
    <citation type="submission" date="2023-07" db="EMBL/GenBank/DDBJ databases">
        <title>draft genome sequence of fig (Ficus carica).</title>
        <authorList>
            <person name="Takahashi T."/>
            <person name="Nishimura K."/>
        </authorList>
    </citation>
    <scope>NUCLEOTIDE SEQUENCE</scope>
</reference>
<protein>
    <submittedName>
        <fullName evidence="1">Uncharacterized protein</fullName>
    </submittedName>
</protein>
<gene>
    <name evidence="1" type="ORF">TIFTF001_007605</name>
</gene>
<name>A0AA88A6Y3_FICCA</name>
<dbReference type="EMBL" id="BTGU01000008">
    <property type="protein sequence ID" value="GMN38371.1"/>
    <property type="molecule type" value="Genomic_DNA"/>
</dbReference>
<evidence type="ECO:0000313" key="2">
    <source>
        <dbReference type="Proteomes" id="UP001187192"/>
    </source>
</evidence>
<organism evidence="1 2">
    <name type="scientific">Ficus carica</name>
    <name type="common">Common fig</name>
    <dbReference type="NCBI Taxonomy" id="3494"/>
    <lineage>
        <taxon>Eukaryota</taxon>
        <taxon>Viridiplantae</taxon>
        <taxon>Streptophyta</taxon>
        <taxon>Embryophyta</taxon>
        <taxon>Tracheophyta</taxon>
        <taxon>Spermatophyta</taxon>
        <taxon>Magnoliopsida</taxon>
        <taxon>eudicotyledons</taxon>
        <taxon>Gunneridae</taxon>
        <taxon>Pentapetalae</taxon>
        <taxon>rosids</taxon>
        <taxon>fabids</taxon>
        <taxon>Rosales</taxon>
        <taxon>Moraceae</taxon>
        <taxon>Ficeae</taxon>
        <taxon>Ficus</taxon>
    </lineage>
</organism>
<accession>A0AA88A6Y3</accession>
<keyword evidence="2" id="KW-1185">Reference proteome</keyword>
<dbReference type="AlphaFoldDB" id="A0AA88A6Y3"/>